<reference evidence="2" key="1">
    <citation type="submission" date="2019-02" db="EMBL/GenBank/DDBJ databases">
        <authorList>
            <person name="Gruber-Vodicka R. H."/>
            <person name="Seah K. B. B."/>
        </authorList>
    </citation>
    <scope>NUCLEOTIDE SEQUENCE</scope>
    <source>
        <strain evidence="2">BECK_DK161</strain>
    </source>
</reference>
<gene>
    <name evidence="2" type="ORF">BECKDK2373C_GA0170839_111910</name>
</gene>
<keyword evidence="1" id="KW-1133">Transmembrane helix</keyword>
<evidence type="ECO:0000313" key="2">
    <source>
        <dbReference type="EMBL" id="VFJ64586.1"/>
    </source>
</evidence>
<accession>A0A450TCM5</accession>
<keyword evidence="1" id="KW-0812">Transmembrane</keyword>
<feature type="transmembrane region" description="Helical" evidence="1">
    <location>
        <begin position="140"/>
        <end position="164"/>
    </location>
</feature>
<keyword evidence="1" id="KW-0472">Membrane</keyword>
<dbReference type="Gene3D" id="3.90.20.10">
    <property type="match status" value="2"/>
</dbReference>
<dbReference type="AlphaFoldDB" id="A0A450TCM5"/>
<evidence type="ECO:0000256" key="1">
    <source>
        <dbReference type="SAM" id="Phobius"/>
    </source>
</evidence>
<organism evidence="2">
    <name type="scientific">Candidatus Kentrum sp. DK</name>
    <dbReference type="NCBI Taxonomy" id="2126562"/>
    <lineage>
        <taxon>Bacteria</taxon>
        <taxon>Pseudomonadati</taxon>
        <taxon>Pseudomonadota</taxon>
        <taxon>Gammaproteobacteria</taxon>
        <taxon>Candidatus Kentrum</taxon>
    </lineage>
</organism>
<protein>
    <submittedName>
        <fullName evidence="2">Uncharacterized protein</fullName>
    </submittedName>
</protein>
<dbReference type="EMBL" id="CAADEY010000119">
    <property type="protein sequence ID" value="VFJ64586.1"/>
    <property type="molecule type" value="Genomic_DNA"/>
</dbReference>
<name>A0A450TCM5_9GAMM</name>
<sequence>MKIDFTGLKKTLGATVLLSLMAVCPYPQPAGAVEVAPRISDREIIESLSALKEGQKSLDARLDAMEKRFDQRFEDMEKRFDERFAAIDQRFESMEKRFNERFESMEKELNERFKAIDQRFKAVDQRFEAIDRRFDSIERILGWVLNLLSVLILGIIGLVGFVIWDRKTALRPLEKRVTALEITEEKLQNELELRHEEGSRFSRLLQALRERAKMDPELAAVLRSYSLL</sequence>
<proteinExistence type="predicted"/>